<feature type="transmembrane region" description="Helical" evidence="4">
    <location>
        <begin position="320"/>
        <end position="350"/>
    </location>
</feature>
<dbReference type="PANTHER" id="PTHR43596">
    <property type="entry name" value="ADP,ATP CARRIER PROTEIN"/>
    <property type="match status" value="1"/>
</dbReference>
<dbReference type="PANTHER" id="PTHR43596:SF1">
    <property type="entry name" value="ADP,ATP CARRIER PROTEIN"/>
    <property type="match status" value="1"/>
</dbReference>
<evidence type="ECO:0000313" key="6">
    <source>
        <dbReference type="Proteomes" id="UP000664073"/>
    </source>
</evidence>
<dbReference type="InterPro" id="IPR036259">
    <property type="entry name" value="MFS_trans_sf"/>
</dbReference>
<feature type="transmembrane region" description="Helical" evidence="4">
    <location>
        <begin position="164"/>
        <end position="184"/>
    </location>
</feature>
<keyword evidence="2 4" id="KW-1133">Transmembrane helix</keyword>
<feature type="transmembrane region" description="Helical" evidence="4">
    <location>
        <begin position="35"/>
        <end position="54"/>
    </location>
</feature>
<dbReference type="Pfam" id="PF07690">
    <property type="entry name" value="MFS_1"/>
    <property type="match status" value="1"/>
</dbReference>
<evidence type="ECO:0000313" key="5">
    <source>
        <dbReference type="EMBL" id="MBO1325427.1"/>
    </source>
</evidence>
<feature type="transmembrane region" description="Helical" evidence="4">
    <location>
        <begin position="74"/>
        <end position="92"/>
    </location>
</feature>
<keyword evidence="1 4" id="KW-0812">Transmembrane</keyword>
<feature type="transmembrane region" description="Helical" evidence="4">
    <location>
        <begin position="289"/>
        <end position="308"/>
    </location>
</feature>
<reference evidence="5" key="1">
    <citation type="submission" date="2021-03" db="EMBL/GenBank/DDBJ databases">
        <title>The complete genome sequence of Acetobacter sp. TBRC 12339.</title>
        <authorList>
            <person name="Charoenyingcharoen P."/>
            <person name="Yukphan P."/>
        </authorList>
    </citation>
    <scope>NUCLEOTIDE SEQUENCE</scope>
    <source>
        <strain evidence="5">TBRC 12339</strain>
    </source>
</reference>
<evidence type="ECO:0000256" key="3">
    <source>
        <dbReference type="ARBA" id="ARBA00023136"/>
    </source>
</evidence>
<feature type="transmembrane region" description="Helical" evidence="4">
    <location>
        <begin position="129"/>
        <end position="152"/>
    </location>
</feature>
<feature type="transmembrane region" description="Helical" evidence="4">
    <location>
        <begin position="249"/>
        <end position="269"/>
    </location>
</feature>
<dbReference type="RefSeq" id="WP_207846091.1">
    <property type="nucleotide sequence ID" value="NZ_JAFVMH010000004.1"/>
</dbReference>
<dbReference type="SUPFAM" id="SSF103473">
    <property type="entry name" value="MFS general substrate transporter"/>
    <property type="match status" value="1"/>
</dbReference>
<evidence type="ECO:0000256" key="4">
    <source>
        <dbReference type="SAM" id="Phobius"/>
    </source>
</evidence>
<sequence>MTCENAPHVDPQAPVPVTGWRGWLIRAINAQPDEVAAVLWGCGLFFFLFTSYAILRPVRDAMGIAGGVRNLQWLFSATFVVMLVAIPLHGWLNAHVPRARFIDWVYGFFALNMFAFAALLSLWPASPWVARVFFVWLSVFNLFVVSVAWSLMADIFDTEQAKRVFGFIAGGASIGGVTGPLFGAAMVSVLSVRGLLVVSALLLGAAVYAKARLLAWRAGRDTVQQAQSRRRPVAGNPFTGFSLVARSPYLLCLGAFVILLTTASTFLYFEQARLVASTFPTRNAQVRVFSIIDGVVQAVSLICQVFLVGRFARRFGVTGLLSAIPLLVGAGFLVLAIWPVFAVVAAVMGIRRVGEYAFIRPGREILFTGVAEDVRYRAKSFLDTVVYRGGDALSGWASATLISFTQSLTAVSLVGAVLAFAWAALGYALGRRPIARTE</sequence>
<dbReference type="GO" id="GO:0022857">
    <property type="term" value="F:transmembrane transporter activity"/>
    <property type="evidence" value="ECO:0007669"/>
    <property type="project" value="InterPro"/>
</dbReference>
<dbReference type="AlphaFoldDB" id="A0A939HKZ4"/>
<accession>A0A939HKZ4</accession>
<name>A0A939HKZ4_9PROT</name>
<feature type="transmembrane region" description="Helical" evidence="4">
    <location>
        <begin position="408"/>
        <end position="429"/>
    </location>
</feature>
<evidence type="ECO:0000256" key="2">
    <source>
        <dbReference type="ARBA" id="ARBA00022989"/>
    </source>
</evidence>
<dbReference type="EMBL" id="JAFVMH010000004">
    <property type="protein sequence ID" value="MBO1325427.1"/>
    <property type="molecule type" value="Genomic_DNA"/>
</dbReference>
<keyword evidence="3 4" id="KW-0472">Membrane</keyword>
<feature type="transmembrane region" description="Helical" evidence="4">
    <location>
        <begin position="104"/>
        <end position="123"/>
    </location>
</feature>
<dbReference type="Gene3D" id="1.20.1250.20">
    <property type="entry name" value="MFS general substrate transporter like domains"/>
    <property type="match status" value="1"/>
</dbReference>
<protein>
    <submittedName>
        <fullName evidence="5">MFS transporter</fullName>
    </submittedName>
</protein>
<dbReference type="InterPro" id="IPR011701">
    <property type="entry name" value="MFS"/>
</dbReference>
<dbReference type="Proteomes" id="UP000664073">
    <property type="component" value="Unassembled WGS sequence"/>
</dbReference>
<organism evidence="5 6">
    <name type="scientific">Acetobacter garciniae</name>
    <dbReference type="NCBI Taxonomy" id="2817435"/>
    <lineage>
        <taxon>Bacteria</taxon>
        <taxon>Pseudomonadati</taxon>
        <taxon>Pseudomonadota</taxon>
        <taxon>Alphaproteobacteria</taxon>
        <taxon>Acetobacterales</taxon>
        <taxon>Acetobacteraceae</taxon>
        <taxon>Acetobacter</taxon>
    </lineage>
</organism>
<proteinExistence type="predicted"/>
<gene>
    <name evidence="5" type="ORF">J2D77_09730</name>
</gene>
<keyword evidence="6" id="KW-1185">Reference proteome</keyword>
<comment type="caution">
    <text evidence="5">The sequence shown here is derived from an EMBL/GenBank/DDBJ whole genome shotgun (WGS) entry which is preliminary data.</text>
</comment>
<evidence type="ECO:0000256" key="1">
    <source>
        <dbReference type="ARBA" id="ARBA00022692"/>
    </source>
</evidence>
<feature type="transmembrane region" description="Helical" evidence="4">
    <location>
        <begin position="190"/>
        <end position="209"/>
    </location>
</feature>